<dbReference type="AlphaFoldDB" id="A0A829MDI9"/>
<evidence type="ECO:0000313" key="2">
    <source>
        <dbReference type="Proteomes" id="UP000018502"/>
    </source>
</evidence>
<dbReference type="EMBL" id="AYTF01000002">
    <property type="protein sequence ID" value="ESV62272.1"/>
    <property type="molecule type" value="Genomic_DNA"/>
</dbReference>
<protein>
    <submittedName>
        <fullName evidence="1">Uncharacterized protein</fullName>
    </submittedName>
</protein>
<name>A0A829MDI9_9MYCO</name>
<organism evidence="1 2">
    <name type="scientific">Mycobacteroides abscessus MAB_091912_2446</name>
    <dbReference type="NCBI Taxonomy" id="1335414"/>
    <lineage>
        <taxon>Bacteria</taxon>
        <taxon>Bacillati</taxon>
        <taxon>Actinomycetota</taxon>
        <taxon>Actinomycetes</taxon>
        <taxon>Mycobacteriales</taxon>
        <taxon>Mycobacteriaceae</taxon>
        <taxon>Mycobacteroides</taxon>
        <taxon>Mycobacteroides abscessus</taxon>
    </lineage>
</organism>
<gene>
    <name evidence="1" type="ORF">L833_4677</name>
</gene>
<reference evidence="1 2" key="1">
    <citation type="journal article" date="2014" name="Emerg. Infect. Dis.">
        <title>High-level Relatedness among Mycobacterium abscessus subsp. massiliense Strains from Widely Separated Outbreaks.</title>
        <authorList>
            <person name="Tettelin H."/>
            <person name="Davidson R.M."/>
            <person name="Agrawal S."/>
            <person name="Aitken M.L."/>
            <person name="Shallom S."/>
            <person name="Hasan N.A."/>
            <person name="Strong M."/>
            <person name="Nogueira de Moura V.C."/>
            <person name="De Groote M.A."/>
            <person name="Duarte R.S."/>
            <person name="Hine E."/>
            <person name="Parankush S."/>
            <person name="Su Q."/>
            <person name="Daugherty S.C."/>
            <person name="Fraser C.M."/>
            <person name="Brown-Elliott B.A."/>
            <person name="Wallace R.J.Jr."/>
            <person name="Holland S.M."/>
            <person name="Sampaio E.P."/>
            <person name="Olivier K.N."/>
            <person name="Jackson M."/>
            <person name="Zelazny A.M."/>
        </authorList>
    </citation>
    <scope>NUCLEOTIDE SEQUENCE [LARGE SCALE GENOMIC DNA]</scope>
    <source>
        <strain evidence="1 2">MAB_091912_2446</strain>
    </source>
</reference>
<sequence>MTLPEKMRELAPVLEEADARFRAEFPHRLDELEGGWSANGLRTFADIWERAEAASA</sequence>
<accession>A0A829MDI9</accession>
<evidence type="ECO:0000313" key="1">
    <source>
        <dbReference type="EMBL" id="ESV62272.1"/>
    </source>
</evidence>
<comment type="caution">
    <text evidence="1">The sequence shown here is derived from an EMBL/GenBank/DDBJ whole genome shotgun (WGS) entry which is preliminary data.</text>
</comment>
<dbReference type="Proteomes" id="UP000018502">
    <property type="component" value="Unassembled WGS sequence"/>
</dbReference>
<proteinExistence type="predicted"/>